<dbReference type="EMBL" id="QKKF02018237">
    <property type="protein sequence ID" value="RZF40453.1"/>
    <property type="molecule type" value="Genomic_DNA"/>
</dbReference>
<proteinExistence type="predicted"/>
<dbReference type="STRING" id="195883.A0A482X3Z6"/>
<comment type="caution">
    <text evidence="1">The sequence shown here is derived from an EMBL/GenBank/DDBJ whole genome shotgun (WGS) entry which is preliminary data.</text>
</comment>
<dbReference type="InParanoid" id="A0A482X3Z6"/>
<reference evidence="1 2" key="1">
    <citation type="journal article" date="2017" name="Gigascience">
        <title>Genome sequence of the small brown planthopper, Laodelphax striatellus.</title>
        <authorList>
            <person name="Zhu J."/>
            <person name="Jiang F."/>
            <person name="Wang X."/>
            <person name="Yang P."/>
            <person name="Bao Y."/>
            <person name="Zhao W."/>
            <person name="Wang W."/>
            <person name="Lu H."/>
            <person name="Wang Q."/>
            <person name="Cui N."/>
            <person name="Li J."/>
            <person name="Chen X."/>
            <person name="Luo L."/>
            <person name="Yu J."/>
            <person name="Kang L."/>
            <person name="Cui F."/>
        </authorList>
    </citation>
    <scope>NUCLEOTIDE SEQUENCE [LARGE SCALE GENOMIC DNA]</scope>
    <source>
        <strain evidence="1">Lst14</strain>
    </source>
</reference>
<dbReference type="Proteomes" id="UP000291343">
    <property type="component" value="Unassembled WGS sequence"/>
</dbReference>
<keyword evidence="2" id="KW-1185">Reference proteome</keyword>
<dbReference type="OrthoDB" id="5859291at2759"/>
<evidence type="ECO:0000313" key="2">
    <source>
        <dbReference type="Proteomes" id="UP000291343"/>
    </source>
</evidence>
<accession>A0A482X3Z6</accession>
<dbReference type="Gene3D" id="3.80.10.10">
    <property type="entry name" value="Ribonuclease Inhibitor"/>
    <property type="match status" value="1"/>
</dbReference>
<sequence length="204" mass="23219">MRILSQKVISGLLQPQNVYKFSKNGIFERALLFVFNRVSKSRVDLVGPDRACAEWLMRNGALVKWKGYNSYITHYNGLPLDSNDRGVYHIEEVDGTNAAISHHGFPHFAGCNHVKKIKLVQASYIDDLALCQLNLLNKSLVELEISECPEVTFKGLKCLTELENLKHLKIGELPNVKDEEINDLMKLLPKNCDLVREQVEVEKK</sequence>
<name>A0A482X3Z6_LAOST</name>
<dbReference type="SUPFAM" id="SSF52047">
    <property type="entry name" value="RNI-like"/>
    <property type="match status" value="1"/>
</dbReference>
<dbReference type="InterPro" id="IPR032675">
    <property type="entry name" value="LRR_dom_sf"/>
</dbReference>
<organism evidence="1 2">
    <name type="scientific">Laodelphax striatellus</name>
    <name type="common">Small brown planthopper</name>
    <name type="synonym">Delphax striatella</name>
    <dbReference type="NCBI Taxonomy" id="195883"/>
    <lineage>
        <taxon>Eukaryota</taxon>
        <taxon>Metazoa</taxon>
        <taxon>Ecdysozoa</taxon>
        <taxon>Arthropoda</taxon>
        <taxon>Hexapoda</taxon>
        <taxon>Insecta</taxon>
        <taxon>Pterygota</taxon>
        <taxon>Neoptera</taxon>
        <taxon>Paraneoptera</taxon>
        <taxon>Hemiptera</taxon>
        <taxon>Auchenorrhyncha</taxon>
        <taxon>Fulgoroidea</taxon>
        <taxon>Delphacidae</taxon>
        <taxon>Criomorphinae</taxon>
        <taxon>Laodelphax</taxon>
    </lineage>
</organism>
<dbReference type="FunCoup" id="A0A482X3Z6">
    <property type="interactions" value="646"/>
</dbReference>
<protein>
    <submittedName>
        <fullName evidence="1">Uncharacterized protein</fullName>
    </submittedName>
</protein>
<evidence type="ECO:0000313" key="1">
    <source>
        <dbReference type="EMBL" id="RZF40453.1"/>
    </source>
</evidence>
<dbReference type="AlphaFoldDB" id="A0A482X3Z6"/>
<dbReference type="SMR" id="A0A482X3Z6"/>
<gene>
    <name evidence="1" type="ORF">LSTR_LSTR013915</name>
</gene>